<dbReference type="Gene3D" id="3.40.225.10">
    <property type="entry name" value="Class II aldolase/adducin N-terminal domain"/>
    <property type="match status" value="1"/>
</dbReference>
<dbReference type="PANTHER" id="PTHR22789:SF8">
    <property type="entry name" value="L-RIBULOSE-5-PHOSPHATE 4-EPIMERASE SGBE"/>
    <property type="match status" value="1"/>
</dbReference>
<dbReference type="SUPFAM" id="SSF53639">
    <property type="entry name" value="AraD/HMP-PK domain-like"/>
    <property type="match status" value="1"/>
</dbReference>
<dbReference type="SMART" id="SM01007">
    <property type="entry name" value="Aldolase_II"/>
    <property type="match status" value="1"/>
</dbReference>
<dbReference type="HOGENOM" id="CLU_006033_5_0_12"/>
<reference evidence="10 11" key="2">
    <citation type="journal article" date="2010" name="J. Bacteriol.">
        <title>Genome sequence of the polysaccharide-degrading, thermophilic anaerobe Spirochaeta thermophila DSM 6192.</title>
        <authorList>
            <person name="Angelov A."/>
            <person name="Liebl S."/>
            <person name="Ballschmiter M."/>
            <person name="Bomeke M."/>
            <person name="Lehmann R."/>
            <person name="Liesegang H."/>
            <person name="Daniel R."/>
            <person name="Liebl W."/>
        </authorList>
    </citation>
    <scope>NUCLEOTIDE SEQUENCE [LARGE SCALE GENOMIC DNA]</scope>
    <source>
        <strain evidence="11">ATCC 49972 / DSM 6192 / RI 19.B1</strain>
    </source>
</reference>
<evidence type="ECO:0000259" key="9">
    <source>
        <dbReference type="SMART" id="SM01007"/>
    </source>
</evidence>
<evidence type="ECO:0000256" key="7">
    <source>
        <dbReference type="ARBA" id="ARBA00023235"/>
    </source>
</evidence>
<organism evidence="10 11">
    <name type="scientific">Winmispira thermophila (strain ATCC 49972 / DSM 6192 / RI 19.B1)</name>
    <name type="common">Spirochaeta thermophila</name>
    <dbReference type="NCBI Taxonomy" id="665571"/>
    <lineage>
        <taxon>Bacteria</taxon>
        <taxon>Pseudomonadati</taxon>
        <taxon>Spirochaetota</taxon>
        <taxon>Spirochaetia</taxon>
        <taxon>Winmispirales</taxon>
        <taxon>Winmispiraceae</taxon>
        <taxon>Winmispira</taxon>
    </lineage>
</organism>
<accession>E0RQS9</accession>
<comment type="similarity">
    <text evidence="3">Belongs to the aldolase class II family. AraD/FucA subfamily.</text>
</comment>
<dbReference type="GO" id="GO:0008742">
    <property type="term" value="F:L-ribulose-phosphate 4-epimerase activity"/>
    <property type="evidence" value="ECO:0007669"/>
    <property type="project" value="UniProtKB-EC"/>
</dbReference>
<evidence type="ECO:0000256" key="1">
    <source>
        <dbReference type="ARBA" id="ARBA00001726"/>
    </source>
</evidence>
<comment type="cofactor">
    <cofactor evidence="2">
        <name>Zn(2+)</name>
        <dbReference type="ChEBI" id="CHEBI:29105"/>
    </cofactor>
</comment>
<keyword evidence="5" id="KW-0479">Metal-binding</keyword>
<evidence type="ECO:0000256" key="2">
    <source>
        <dbReference type="ARBA" id="ARBA00001947"/>
    </source>
</evidence>
<evidence type="ECO:0000256" key="5">
    <source>
        <dbReference type="ARBA" id="ARBA00022723"/>
    </source>
</evidence>
<dbReference type="eggNOG" id="COG0235">
    <property type="taxonomic scope" value="Bacteria"/>
</dbReference>
<gene>
    <name evidence="10" type="ordered locus">STHERM_c20510</name>
</gene>
<dbReference type="GO" id="GO:0016832">
    <property type="term" value="F:aldehyde-lyase activity"/>
    <property type="evidence" value="ECO:0007669"/>
    <property type="project" value="TreeGrafter"/>
</dbReference>
<keyword evidence="8" id="KW-0119">Carbohydrate metabolism</keyword>
<proteinExistence type="inferred from homology"/>
<reference key="1">
    <citation type="submission" date="2009-08" db="EMBL/GenBank/DDBJ databases">
        <title>The genome sequence of Spirochaeta thermophila DSM6192.</title>
        <authorList>
            <person name="Angelov A."/>
            <person name="Mientus M."/>
            <person name="Wittenberg S."/>
            <person name="Lehmann R."/>
            <person name="Liesegang H."/>
            <person name="Daniel R."/>
            <person name="Liebl W."/>
        </authorList>
    </citation>
    <scope>NUCLEOTIDE SEQUENCE</scope>
    <source>
        <strain>DSM 6192</strain>
    </source>
</reference>
<dbReference type="RefSeq" id="WP_013314824.1">
    <property type="nucleotide sequence ID" value="NC_014484.1"/>
</dbReference>
<protein>
    <recommendedName>
        <fullName evidence="4">L-ribulose-5-phosphate 4-epimerase</fullName>
        <ecNumber evidence="4">5.1.3.4</ecNumber>
    </recommendedName>
</protein>
<dbReference type="KEGG" id="sta:STHERM_c20510"/>
<dbReference type="EMBL" id="CP001698">
    <property type="protein sequence ID" value="ADN02985.1"/>
    <property type="molecule type" value="Genomic_DNA"/>
</dbReference>
<dbReference type="GO" id="GO:0019323">
    <property type="term" value="P:pentose catabolic process"/>
    <property type="evidence" value="ECO:0007669"/>
    <property type="project" value="TreeGrafter"/>
</dbReference>
<dbReference type="PaxDb" id="665571-STHERM_c20510"/>
<name>E0RQS9_WINT6</name>
<dbReference type="Pfam" id="PF00596">
    <property type="entry name" value="Aldolase_II"/>
    <property type="match status" value="1"/>
</dbReference>
<dbReference type="GO" id="GO:0005829">
    <property type="term" value="C:cytosol"/>
    <property type="evidence" value="ECO:0007669"/>
    <property type="project" value="TreeGrafter"/>
</dbReference>
<dbReference type="NCBIfam" id="NF006047">
    <property type="entry name" value="PRK08193.1"/>
    <property type="match status" value="1"/>
</dbReference>
<keyword evidence="7 10" id="KW-0413">Isomerase</keyword>
<comment type="catalytic activity">
    <reaction evidence="1">
        <text>L-ribulose 5-phosphate = D-xylulose 5-phosphate</text>
        <dbReference type="Rhea" id="RHEA:22368"/>
        <dbReference type="ChEBI" id="CHEBI:57737"/>
        <dbReference type="ChEBI" id="CHEBI:58226"/>
        <dbReference type="EC" id="5.1.3.4"/>
    </reaction>
</comment>
<evidence type="ECO:0000256" key="4">
    <source>
        <dbReference type="ARBA" id="ARBA00013186"/>
    </source>
</evidence>
<dbReference type="GO" id="GO:0046872">
    <property type="term" value="F:metal ion binding"/>
    <property type="evidence" value="ECO:0007669"/>
    <property type="project" value="UniProtKB-KW"/>
</dbReference>
<dbReference type="InterPro" id="IPR001303">
    <property type="entry name" value="Aldolase_II/adducin_N"/>
</dbReference>
<evidence type="ECO:0000313" key="10">
    <source>
        <dbReference type="EMBL" id="ADN02985.1"/>
    </source>
</evidence>
<dbReference type="Proteomes" id="UP000001296">
    <property type="component" value="Chromosome"/>
</dbReference>
<evidence type="ECO:0000256" key="8">
    <source>
        <dbReference type="ARBA" id="ARBA00023277"/>
    </source>
</evidence>
<sequence length="234" mass="25866">MNSYEELRREVWKANLLLSEHKLALFTWGNVSGYDPDAGVVAIKPSGVPYDALTPEDIVVVSLEGEKVWGSLKPSSDTPTHLVLYREFPGLRGVTHTHAPFSVSWAQAGEDVPLYGTTHADHCVGPVPCTPYLSEGEVQEAYEEETGRLIVRTFKARGVQPLHTPMVLVAGHGPFTWGSSPEESVRHAVILEEICKMALWTRGINPEASSLPSYIARKHWERKHGPHAYYGQGS</sequence>
<feature type="domain" description="Class II aldolase/adducin N-terminal" evidence="9">
    <location>
        <begin position="9"/>
        <end position="199"/>
    </location>
</feature>
<dbReference type="PANTHER" id="PTHR22789">
    <property type="entry name" value="FUCULOSE PHOSPHATE ALDOLASE"/>
    <property type="match status" value="1"/>
</dbReference>
<dbReference type="EC" id="5.1.3.4" evidence="4"/>
<evidence type="ECO:0000256" key="6">
    <source>
        <dbReference type="ARBA" id="ARBA00022833"/>
    </source>
</evidence>
<keyword evidence="6" id="KW-0862">Zinc</keyword>
<dbReference type="InterPro" id="IPR036409">
    <property type="entry name" value="Aldolase_II/adducin_N_sf"/>
</dbReference>
<dbReference type="AlphaFoldDB" id="E0RQS9"/>
<dbReference type="FunFam" id="3.40.225.10:FF:000001">
    <property type="entry name" value="L-ribulose-5-phosphate 4-epimerase UlaF"/>
    <property type="match status" value="1"/>
</dbReference>
<evidence type="ECO:0000313" key="11">
    <source>
        <dbReference type="Proteomes" id="UP000001296"/>
    </source>
</evidence>
<evidence type="ECO:0000256" key="3">
    <source>
        <dbReference type="ARBA" id="ARBA00010037"/>
    </source>
</evidence>
<dbReference type="InterPro" id="IPR050197">
    <property type="entry name" value="Aldolase_class_II_sugar_metab"/>
</dbReference>